<evidence type="ECO:0000313" key="1">
    <source>
        <dbReference type="EMBL" id="KAL1614358.1"/>
    </source>
</evidence>
<proteinExistence type="predicted"/>
<reference evidence="1 2" key="1">
    <citation type="submission" date="2024-02" db="EMBL/GenBank/DDBJ databases">
        <title>De novo assembly and annotation of 12 fungi associated with fruit tree decline syndrome in Ontario, Canada.</title>
        <authorList>
            <person name="Sulman M."/>
            <person name="Ellouze W."/>
            <person name="Ilyukhin E."/>
        </authorList>
    </citation>
    <scope>NUCLEOTIDE SEQUENCE [LARGE SCALE GENOMIC DNA]</scope>
    <source>
        <strain evidence="1 2">M1-105</strain>
    </source>
</reference>
<comment type="caution">
    <text evidence="1">The sequence shown here is derived from an EMBL/GenBank/DDBJ whole genome shotgun (WGS) entry which is preliminary data.</text>
</comment>
<dbReference type="Proteomes" id="UP001521116">
    <property type="component" value="Unassembled WGS sequence"/>
</dbReference>
<dbReference type="EMBL" id="JAJVDC020000395">
    <property type="protein sequence ID" value="KAL1614358.1"/>
    <property type="molecule type" value="Genomic_DNA"/>
</dbReference>
<feature type="non-terminal residue" evidence="1">
    <location>
        <position position="187"/>
    </location>
</feature>
<name>A0ABR3S9S0_9PEZI</name>
<sequence length="187" mass="21258">MASSKISIRIHPNPQHGELAVDIAFENCNAFDLRNHHRRGLKTVIERISDLIKLSRRLEAVKNTLLDSMQTYNAGETARDRTRIAKIDAHLQLFERSVIDDEDPGFYIKTFVLGTMDTADWKAILPYGKELWSWAATNLTDVSAPSTAWLQTLLRSIQRMSVGLRNRKIKKLRDGKNTQKAPATTDN</sequence>
<evidence type="ECO:0000313" key="2">
    <source>
        <dbReference type="Proteomes" id="UP001521116"/>
    </source>
</evidence>
<gene>
    <name evidence="1" type="ORF">SLS56_012125</name>
</gene>
<organism evidence="1 2">
    <name type="scientific">Neofusicoccum ribis</name>
    <dbReference type="NCBI Taxonomy" id="45134"/>
    <lineage>
        <taxon>Eukaryota</taxon>
        <taxon>Fungi</taxon>
        <taxon>Dikarya</taxon>
        <taxon>Ascomycota</taxon>
        <taxon>Pezizomycotina</taxon>
        <taxon>Dothideomycetes</taxon>
        <taxon>Dothideomycetes incertae sedis</taxon>
        <taxon>Botryosphaeriales</taxon>
        <taxon>Botryosphaeriaceae</taxon>
        <taxon>Neofusicoccum</taxon>
    </lineage>
</organism>
<keyword evidence="2" id="KW-1185">Reference proteome</keyword>
<accession>A0ABR3S9S0</accession>
<protein>
    <submittedName>
        <fullName evidence="1">Uncharacterized protein</fullName>
    </submittedName>
</protein>